<name>A0A218XNK1_PUNGR</name>
<accession>A0A218XNK1</accession>
<reference evidence="1" key="2">
    <citation type="submission" date="2017-06" db="EMBL/GenBank/DDBJ databases">
        <title>The pomegranate genome and the genomics of punicalagin biosynthesis.</title>
        <authorList>
            <person name="Xu C."/>
        </authorList>
    </citation>
    <scope>NUCLEOTIDE SEQUENCE [LARGE SCALE GENOMIC DNA]</scope>
    <source>
        <tissue evidence="1">Fresh leaf</tissue>
    </source>
</reference>
<reference evidence="2 4" key="3">
    <citation type="submission" date="2017-11" db="EMBL/GenBank/DDBJ databases">
        <title>De-novo sequencing of pomegranate (Punica granatum L.) genome.</title>
        <authorList>
            <person name="Akparov Z."/>
            <person name="Amiraslanov A."/>
            <person name="Hajiyeva S."/>
            <person name="Abbasov M."/>
            <person name="Kaur K."/>
            <person name="Hamwieh A."/>
            <person name="Solovyev V."/>
            <person name="Salamov A."/>
            <person name="Braich B."/>
            <person name="Kosarev P."/>
            <person name="Mahmoud A."/>
            <person name="Hajiyev E."/>
            <person name="Babayeva S."/>
            <person name="Izzatullayeva V."/>
            <person name="Mammadov A."/>
            <person name="Mammadov A."/>
            <person name="Sharifova S."/>
            <person name="Ojaghi J."/>
            <person name="Eynullazada K."/>
            <person name="Bayramov B."/>
            <person name="Abdulazimova A."/>
            <person name="Shahmuradov I."/>
        </authorList>
    </citation>
    <scope>NUCLEOTIDE SEQUENCE [LARGE SCALE GENOMIC DNA]</scope>
    <source>
        <strain evidence="2">AG2017</strain>
        <strain evidence="4">cv. AG2017</strain>
        <tissue evidence="2">Leaf</tissue>
    </source>
</reference>
<organism evidence="1 3">
    <name type="scientific">Punica granatum</name>
    <name type="common">Pomegranate</name>
    <dbReference type="NCBI Taxonomy" id="22663"/>
    <lineage>
        <taxon>Eukaryota</taxon>
        <taxon>Viridiplantae</taxon>
        <taxon>Streptophyta</taxon>
        <taxon>Embryophyta</taxon>
        <taxon>Tracheophyta</taxon>
        <taxon>Spermatophyta</taxon>
        <taxon>Magnoliopsida</taxon>
        <taxon>eudicotyledons</taxon>
        <taxon>Gunneridae</taxon>
        <taxon>Pentapetalae</taxon>
        <taxon>rosids</taxon>
        <taxon>malvids</taxon>
        <taxon>Myrtales</taxon>
        <taxon>Lythraceae</taxon>
        <taxon>Punica</taxon>
    </lineage>
</organism>
<sequence>MLTRRGPPPTSAVWVVDCRPHRSGVMGRPALAHPGGIVVAVPDFSLNPSPPVFESRWLSPSPVSIPSLQSVGSGDICGQRRCVRRRCGRWP</sequence>
<dbReference type="AlphaFoldDB" id="A0A218XNK1"/>
<reference evidence="3" key="1">
    <citation type="journal article" date="2017" name="Plant J.">
        <title>The pomegranate (Punica granatum L.) genome and the genomics of punicalagin biosynthesis.</title>
        <authorList>
            <person name="Qin G."/>
            <person name="Xu C."/>
            <person name="Ming R."/>
            <person name="Tang H."/>
            <person name="Guyot R."/>
            <person name="Kramer E.M."/>
            <person name="Hu Y."/>
            <person name="Yi X."/>
            <person name="Qi Y."/>
            <person name="Xu X."/>
            <person name="Gao Z."/>
            <person name="Pan H."/>
            <person name="Jian J."/>
            <person name="Tian Y."/>
            <person name="Yue Z."/>
            <person name="Xu Y."/>
        </authorList>
    </citation>
    <scope>NUCLEOTIDE SEQUENCE [LARGE SCALE GENOMIC DNA]</scope>
    <source>
        <strain evidence="3">cv. Dabenzi</strain>
    </source>
</reference>
<evidence type="ECO:0000313" key="2">
    <source>
        <dbReference type="EMBL" id="PKI39855.1"/>
    </source>
</evidence>
<keyword evidence="4" id="KW-1185">Reference proteome</keyword>
<dbReference type="Proteomes" id="UP000233551">
    <property type="component" value="Unassembled WGS sequence"/>
</dbReference>
<evidence type="ECO:0000313" key="1">
    <source>
        <dbReference type="EMBL" id="OWM86390.1"/>
    </source>
</evidence>
<proteinExistence type="predicted"/>
<protein>
    <submittedName>
        <fullName evidence="1">Uncharacterized protein</fullName>
    </submittedName>
</protein>
<dbReference type="EMBL" id="MTKT01001084">
    <property type="protein sequence ID" value="OWM86390.1"/>
    <property type="molecule type" value="Genomic_DNA"/>
</dbReference>
<dbReference type="Proteomes" id="UP000197138">
    <property type="component" value="Unassembled WGS sequence"/>
</dbReference>
<evidence type="ECO:0000313" key="4">
    <source>
        <dbReference type="Proteomes" id="UP000233551"/>
    </source>
</evidence>
<dbReference type="EMBL" id="PGOL01003737">
    <property type="protein sequence ID" value="PKI39855.1"/>
    <property type="molecule type" value="Genomic_DNA"/>
</dbReference>
<evidence type="ECO:0000313" key="3">
    <source>
        <dbReference type="Proteomes" id="UP000197138"/>
    </source>
</evidence>
<gene>
    <name evidence="1" type="ORF">CDL15_Pgr021476</name>
    <name evidence="2" type="ORF">CRG98_039760</name>
</gene>
<comment type="caution">
    <text evidence="1">The sequence shown here is derived from an EMBL/GenBank/DDBJ whole genome shotgun (WGS) entry which is preliminary data.</text>
</comment>